<proteinExistence type="inferred from homology"/>
<evidence type="ECO:0000256" key="3">
    <source>
        <dbReference type="ARBA" id="ARBA00023274"/>
    </source>
</evidence>
<evidence type="ECO:0000256" key="4">
    <source>
        <dbReference type="HAMAP-Rule" id="MF_01369"/>
    </source>
</evidence>
<protein>
    <recommendedName>
        <fullName evidence="4">Large ribosomal subunit protein uL23</fullName>
    </recommendedName>
</protein>
<dbReference type="NCBIfam" id="NF004363">
    <property type="entry name" value="PRK05738.2-4"/>
    <property type="match status" value="1"/>
</dbReference>
<name>H1HN92_9BACT</name>
<dbReference type="OrthoDB" id="9797862at2"/>
<organism evidence="5 6">
    <name type="scientific">Segatella maculosa OT 289</name>
    <dbReference type="NCBI Taxonomy" id="999422"/>
    <lineage>
        <taxon>Bacteria</taxon>
        <taxon>Pseudomonadati</taxon>
        <taxon>Bacteroidota</taxon>
        <taxon>Bacteroidia</taxon>
        <taxon>Bacteroidales</taxon>
        <taxon>Prevotellaceae</taxon>
        <taxon>Segatella</taxon>
    </lineage>
</organism>
<dbReference type="GO" id="GO:0006412">
    <property type="term" value="P:translation"/>
    <property type="evidence" value="ECO:0007669"/>
    <property type="project" value="UniProtKB-UniRule"/>
</dbReference>
<evidence type="ECO:0000256" key="1">
    <source>
        <dbReference type="ARBA" id="ARBA00006700"/>
    </source>
</evidence>
<dbReference type="HOGENOM" id="CLU_037562_3_0_10"/>
<comment type="similarity">
    <text evidence="1 4">Belongs to the universal ribosomal protein uL23 family.</text>
</comment>
<dbReference type="STRING" id="999422.HMPREF9944_01636"/>
<dbReference type="PANTHER" id="PTHR11620">
    <property type="entry name" value="60S RIBOSOMAL PROTEIN L23A"/>
    <property type="match status" value="1"/>
</dbReference>
<dbReference type="Gene3D" id="3.30.70.330">
    <property type="match status" value="1"/>
</dbReference>
<keyword evidence="4" id="KW-0699">rRNA-binding</keyword>
<keyword evidence="2 4" id="KW-0689">Ribosomal protein</keyword>
<dbReference type="SUPFAM" id="SSF54189">
    <property type="entry name" value="Ribosomal proteins S24e, L23 and L15e"/>
    <property type="match status" value="1"/>
</dbReference>
<accession>H1HN92</accession>
<keyword evidence="3 4" id="KW-0687">Ribonucleoprotein</keyword>
<sequence>MAFIIKPLVTEKQTKITEKNPSRYGFIVRPEANKLQIKKEVESLYHVTVVDVNTLRYAGKRLSRYTKAGLIKGQKNAFKKAIVTVKEGDTIDFYSNI</sequence>
<keyword evidence="4" id="KW-0694">RNA-binding</keyword>
<dbReference type="PATRIC" id="fig|999422.3.peg.1718"/>
<comment type="subunit">
    <text evidence="4">Part of the 50S ribosomal subunit. Contacts protein L29, and trigger factor when it is bound to the ribosome.</text>
</comment>
<evidence type="ECO:0000313" key="6">
    <source>
        <dbReference type="Proteomes" id="UP000003167"/>
    </source>
</evidence>
<dbReference type="Pfam" id="PF00276">
    <property type="entry name" value="Ribosomal_L23"/>
    <property type="match status" value="1"/>
</dbReference>
<dbReference type="InterPro" id="IPR012678">
    <property type="entry name" value="Ribosomal_uL23/eL15/eS24_sf"/>
</dbReference>
<dbReference type="EMBL" id="AGEK01000028">
    <property type="protein sequence ID" value="EHO69779.1"/>
    <property type="molecule type" value="Genomic_DNA"/>
</dbReference>
<dbReference type="GO" id="GO:0003735">
    <property type="term" value="F:structural constituent of ribosome"/>
    <property type="evidence" value="ECO:0007669"/>
    <property type="project" value="InterPro"/>
</dbReference>
<reference evidence="5 6" key="1">
    <citation type="submission" date="2011-12" db="EMBL/GenBank/DDBJ databases">
        <title>The Genome Sequence of Prevotella maculosa OT 289.</title>
        <authorList>
            <consortium name="The Broad Institute Genome Sequencing Platform"/>
            <person name="Earl A."/>
            <person name="Ward D."/>
            <person name="Feldgarden M."/>
            <person name="Gevers D."/>
            <person name="Izard J."/>
            <person name="Blanton J.M."/>
            <person name="Mathney J."/>
            <person name="Tanner A.C."/>
            <person name="Dewhirst F.E."/>
            <person name="Young S.K."/>
            <person name="Zeng Q."/>
            <person name="Gargeya S."/>
            <person name="Fitzgerald M."/>
            <person name="Haas B."/>
            <person name="Abouelleil A."/>
            <person name="Alvarado L."/>
            <person name="Arachchi H.M."/>
            <person name="Berlin A."/>
            <person name="Chapman S.B."/>
            <person name="Gearin G."/>
            <person name="Goldberg J."/>
            <person name="Griggs A."/>
            <person name="Gujja S."/>
            <person name="Hansen M."/>
            <person name="Heiman D."/>
            <person name="Howarth C."/>
            <person name="Larimer J."/>
            <person name="Lui A."/>
            <person name="MacDonald P.J.P."/>
            <person name="McCowen C."/>
            <person name="Montmayeur A."/>
            <person name="Murphy C."/>
            <person name="Neiman D."/>
            <person name="Pearson M."/>
            <person name="Priest M."/>
            <person name="Roberts A."/>
            <person name="Saif S."/>
            <person name="Shea T."/>
            <person name="Sisk P."/>
            <person name="Stolte C."/>
            <person name="Sykes S."/>
            <person name="Wortman J."/>
            <person name="Nusbaum C."/>
            <person name="Birren B."/>
        </authorList>
    </citation>
    <scope>NUCLEOTIDE SEQUENCE [LARGE SCALE GENOMIC DNA]</scope>
    <source>
        <strain evidence="5 6">OT 289</strain>
    </source>
</reference>
<evidence type="ECO:0000313" key="5">
    <source>
        <dbReference type="EMBL" id="EHO69779.1"/>
    </source>
</evidence>
<gene>
    <name evidence="4" type="primary">rplW</name>
    <name evidence="5" type="ORF">HMPREF9944_01636</name>
</gene>
<dbReference type="GO" id="GO:1990904">
    <property type="term" value="C:ribonucleoprotein complex"/>
    <property type="evidence" value="ECO:0007669"/>
    <property type="project" value="UniProtKB-KW"/>
</dbReference>
<comment type="caution">
    <text evidence="5">The sequence shown here is derived from an EMBL/GenBank/DDBJ whole genome shotgun (WGS) entry which is preliminary data.</text>
</comment>
<comment type="function">
    <text evidence="4">One of the early assembly proteins it binds 23S rRNA. One of the proteins that surrounds the polypeptide exit tunnel on the outside of the ribosome. Forms the main docking site for trigger factor binding to the ribosome.</text>
</comment>
<evidence type="ECO:0000256" key="2">
    <source>
        <dbReference type="ARBA" id="ARBA00022980"/>
    </source>
</evidence>
<dbReference type="InterPro" id="IPR012677">
    <property type="entry name" value="Nucleotide-bd_a/b_plait_sf"/>
</dbReference>
<dbReference type="InterPro" id="IPR013025">
    <property type="entry name" value="Ribosomal_uL23-like"/>
</dbReference>
<dbReference type="Proteomes" id="UP000003167">
    <property type="component" value="Unassembled WGS sequence"/>
</dbReference>
<keyword evidence="6" id="KW-1185">Reference proteome</keyword>
<dbReference type="RefSeq" id="WP_008565604.1">
    <property type="nucleotide sequence ID" value="NZ_JH594504.1"/>
</dbReference>
<dbReference type="GO" id="GO:0019843">
    <property type="term" value="F:rRNA binding"/>
    <property type="evidence" value="ECO:0007669"/>
    <property type="project" value="UniProtKB-UniRule"/>
</dbReference>
<dbReference type="HAMAP" id="MF_01369_B">
    <property type="entry name" value="Ribosomal_uL23_B"/>
    <property type="match status" value="1"/>
</dbReference>
<dbReference type="GO" id="GO:0005840">
    <property type="term" value="C:ribosome"/>
    <property type="evidence" value="ECO:0007669"/>
    <property type="project" value="UniProtKB-KW"/>
</dbReference>
<dbReference type="AlphaFoldDB" id="H1HN92"/>